<feature type="region of interest" description="Disordered" evidence="1">
    <location>
        <begin position="36"/>
        <end position="57"/>
    </location>
</feature>
<evidence type="ECO:0000259" key="3">
    <source>
        <dbReference type="Pfam" id="PF03713"/>
    </source>
</evidence>
<feature type="signal peptide" evidence="2">
    <location>
        <begin position="1"/>
        <end position="22"/>
    </location>
</feature>
<dbReference type="PANTHER" id="PTHR36933">
    <property type="entry name" value="SLL0788 PROTEIN"/>
    <property type="match status" value="1"/>
</dbReference>
<keyword evidence="2" id="KW-0732">Signal</keyword>
<comment type="caution">
    <text evidence="4">The sequence shown here is derived from an EMBL/GenBank/DDBJ whole genome shotgun (WGS) entry which is preliminary data.</text>
</comment>
<evidence type="ECO:0000313" key="5">
    <source>
        <dbReference type="Proteomes" id="UP000635387"/>
    </source>
</evidence>
<name>A0ABQ3MGR5_9PSEU</name>
<dbReference type="Proteomes" id="UP000635387">
    <property type="component" value="Unassembled WGS sequence"/>
</dbReference>
<dbReference type="PROSITE" id="PS51257">
    <property type="entry name" value="PROKAR_LIPOPROTEIN"/>
    <property type="match status" value="1"/>
</dbReference>
<feature type="chain" id="PRO_5046102611" evidence="2">
    <location>
        <begin position="23"/>
        <end position="216"/>
    </location>
</feature>
<sequence>MRKRLTSALVVAAFVASGCTGADEPAAPTQSAPVIVPGKPGEQAATGSPGPVNRDQPNAADVEYMTMMIPHHQQAKVMTDLVPGKTANEQIRAIAGRISVAQDGEVTMMKTWLADRGKPVPGEGHAGHGDHGGGHDHALMPGMATEAQLAELRAASGVAFEKLFLDLMIAHHTGALTMAETQLGKGVEIKAQEMAQEVITGQSAEIERMKTMRSKL</sequence>
<feature type="domain" description="DUF305" evidence="3">
    <location>
        <begin position="61"/>
        <end position="212"/>
    </location>
</feature>
<dbReference type="EMBL" id="BNAY01000012">
    <property type="protein sequence ID" value="GHH35265.1"/>
    <property type="molecule type" value="Genomic_DNA"/>
</dbReference>
<gene>
    <name evidence="4" type="ORF">GCM10017790_76320</name>
</gene>
<evidence type="ECO:0000256" key="1">
    <source>
        <dbReference type="SAM" id="MobiDB-lite"/>
    </source>
</evidence>
<organism evidence="4 5">
    <name type="scientific">Amycolatopsis oliviviridis</name>
    <dbReference type="NCBI Taxonomy" id="1471590"/>
    <lineage>
        <taxon>Bacteria</taxon>
        <taxon>Bacillati</taxon>
        <taxon>Actinomycetota</taxon>
        <taxon>Actinomycetes</taxon>
        <taxon>Pseudonocardiales</taxon>
        <taxon>Pseudonocardiaceae</taxon>
        <taxon>Amycolatopsis</taxon>
    </lineage>
</organism>
<dbReference type="InterPro" id="IPR005183">
    <property type="entry name" value="DUF305_CopM-like"/>
</dbReference>
<dbReference type="RefSeq" id="WP_191259289.1">
    <property type="nucleotide sequence ID" value="NZ_BNAY01000012.1"/>
</dbReference>
<evidence type="ECO:0000313" key="4">
    <source>
        <dbReference type="EMBL" id="GHH35265.1"/>
    </source>
</evidence>
<accession>A0ABQ3MGR5</accession>
<protein>
    <submittedName>
        <fullName evidence="4">Lipoprotein</fullName>
    </submittedName>
</protein>
<keyword evidence="5" id="KW-1185">Reference proteome</keyword>
<proteinExistence type="predicted"/>
<dbReference type="Gene3D" id="1.20.1260.10">
    <property type="match status" value="1"/>
</dbReference>
<evidence type="ECO:0000256" key="2">
    <source>
        <dbReference type="SAM" id="SignalP"/>
    </source>
</evidence>
<keyword evidence="4" id="KW-0449">Lipoprotein</keyword>
<dbReference type="PANTHER" id="PTHR36933:SF1">
    <property type="entry name" value="SLL0788 PROTEIN"/>
    <property type="match status" value="1"/>
</dbReference>
<dbReference type="Pfam" id="PF03713">
    <property type="entry name" value="DUF305"/>
    <property type="match status" value="1"/>
</dbReference>
<reference evidence="5" key="1">
    <citation type="journal article" date="2019" name="Int. J. Syst. Evol. Microbiol.">
        <title>The Global Catalogue of Microorganisms (GCM) 10K type strain sequencing project: providing services to taxonomists for standard genome sequencing and annotation.</title>
        <authorList>
            <consortium name="The Broad Institute Genomics Platform"/>
            <consortium name="The Broad Institute Genome Sequencing Center for Infectious Disease"/>
            <person name="Wu L."/>
            <person name="Ma J."/>
        </authorList>
    </citation>
    <scope>NUCLEOTIDE SEQUENCE [LARGE SCALE GENOMIC DNA]</scope>
    <source>
        <strain evidence="5">CGMCC 4.7683</strain>
    </source>
</reference>
<dbReference type="InterPro" id="IPR012347">
    <property type="entry name" value="Ferritin-like"/>
</dbReference>